<keyword evidence="2" id="KW-1185">Reference proteome</keyword>
<protein>
    <submittedName>
        <fullName evidence="1">Selenide, water dikinase</fullName>
        <ecNumber evidence="1">2.7.9.3</ecNumber>
    </submittedName>
</protein>
<dbReference type="EMBL" id="PVXO01000066">
    <property type="protein sequence ID" value="PRR77278.1"/>
    <property type="molecule type" value="Genomic_DNA"/>
</dbReference>
<dbReference type="SUPFAM" id="SSF56042">
    <property type="entry name" value="PurM C-terminal domain-like"/>
    <property type="match status" value="1"/>
</dbReference>
<sequence length="106" mass="12219">MNSTSKIYIFITFYKFYATAKEYANMGIIPEGTYRNKDYLKGKYDLLNVPEWLEDIVFDPQTSGGLLFSISKDYSENIMKELSDLELESSIIGEVIPLDEKIIIVE</sequence>
<accession>A0A2T0B0Z3</accession>
<dbReference type="InterPro" id="IPR036676">
    <property type="entry name" value="PurM-like_C_sf"/>
</dbReference>
<evidence type="ECO:0000313" key="1">
    <source>
        <dbReference type="EMBL" id="PRR77278.1"/>
    </source>
</evidence>
<dbReference type="EC" id="2.7.9.3" evidence="1"/>
<organism evidence="1 2">
    <name type="scientific">Clostridium liquoris</name>
    <dbReference type="NCBI Taxonomy" id="1289519"/>
    <lineage>
        <taxon>Bacteria</taxon>
        <taxon>Bacillati</taxon>
        <taxon>Bacillota</taxon>
        <taxon>Clostridia</taxon>
        <taxon>Eubacteriales</taxon>
        <taxon>Clostridiaceae</taxon>
        <taxon>Clostridium</taxon>
    </lineage>
</organism>
<comment type="caution">
    <text evidence="1">The sequence shown here is derived from an EMBL/GenBank/DDBJ whole genome shotgun (WGS) entry which is preliminary data.</text>
</comment>
<name>A0A2T0B0Z3_9CLOT</name>
<gene>
    <name evidence="1" type="primary">selD_1</name>
    <name evidence="1" type="ORF">CLLI_24490</name>
</gene>
<dbReference type="AlphaFoldDB" id="A0A2T0B0Z3"/>
<dbReference type="Proteomes" id="UP000239706">
    <property type="component" value="Unassembled WGS sequence"/>
</dbReference>
<dbReference type="GO" id="GO:0004756">
    <property type="term" value="F:selenide, water dikinase activity"/>
    <property type="evidence" value="ECO:0007669"/>
    <property type="project" value="UniProtKB-EC"/>
</dbReference>
<keyword evidence="1" id="KW-0808">Transferase</keyword>
<keyword evidence="1" id="KW-0418">Kinase</keyword>
<evidence type="ECO:0000313" key="2">
    <source>
        <dbReference type="Proteomes" id="UP000239706"/>
    </source>
</evidence>
<proteinExistence type="predicted"/>
<dbReference type="Gene3D" id="3.90.650.10">
    <property type="entry name" value="PurM-like C-terminal domain"/>
    <property type="match status" value="1"/>
</dbReference>
<reference evidence="1 2" key="1">
    <citation type="submission" date="2018-03" db="EMBL/GenBank/DDBJ databases">
        <title>Genome sequence of Clostridium liquoris DSM 100320.</title>
        <authorList>
            <person name="Poehlein A."/>
            <person name="Daniel R."/>
        </authorList>
    </citation>
    <scope>NUCLEOTIDE SEQUENCE [LARGE SCALE GENOMIC DNA]</scope>
    <source>
        <strain evidence="1 2">DSM 100320</strain>
    </source>
</reference>